<comment type="caution">
    <text evidence="2">The sequence shown here is derived from an EMBL/GenBank/DDBJ whole genome shotgun (WGS) entry which is preliminary data.</text>
</comment>
<evidence type="ECO:0000313" key="2">
    <source>
        <dbReference type="EMBL" id="GEO08766.1"/>
    </source>
</evidence>
<organism evidence="2 3">
    <name type="scientific">Segetibacter aerophilus</name>
    <dbReference type="NCBI Taxonomy" id="670293"/>
    <lineage>
        <taxon>Bacteria</taxon>
        <taxon>Pseudomonadati</taxon>
        <taxon>Bacteroidota</taxon>
        <taxon>Chitinophagia</taxon>
        <taxon>Chitinophagales</taxon>
        <taxon>Chitinophagaceae</taxon>
        <taxon>Segetibacter</taxon>
    </lineage>
</organism>
<feature type="transmembrane region" description="Helical" evidence="1">
    <location>
        <begin position="12"/>
        <end position="30"/>
    </location>
</feature>
<keyword evidence="3" id="KW-1185">Reference proteome</keyword>
<keyword evidence="1" id="KW-0812">Transmembrane</keyword>
<gene>
    <name evidence="2" type="ORF">SAE01_12620</name>
</gene>
<proteinExistence type="predicted"/>
<evidence type="ECO:0008006" key="4">
    <source>
        <dbReference type="Google" id="ProtNLM"/>
    </source>
</evidence>
<protein>
    <recommendedName>
        <fullName evidence="4">DUF4760 domain-containing protein</fullName>
    </recommendedName>
</protein>
<dbReference type="EMBL" id="BJYT01000004">
    <property type="protein sequence ID" value="GEO08766.1"/>
    <property type="molecule type" value="Genomic_DNA"/>
</dbReference>
<dbReference type="Proteomes" id="UP000321513">
    <property type="component" value="Unassembled WGS sequence"/>
</dbReference>
<sequence>MVTVRELLTTFWTQTAFVLTGIFALIFYLIKRQYDLGSKKAEIRFNAFFEKKILSLMSFQEAYAKFSDVFANGLPLFYTQDLSDLEKEKELITKLTMEIYAAHVIFSSKYQQLKLFLREGEREKYRPIMKNFQRLSQELVFYLKSDEAKKEPAKGFDRISNSYVSDFKTGADALRDIIVEFQKEVGY</sequence>
<evidence type="ECO:0000313" key="3">
    <source>
        <dbReference type="Proteomes" id="UP000321513"/>
    </source>
</evidence>
<name>A0A512B9W9_9BACT</name>
<dbReference type="AlphaFoldDB" id="A0A512B9W9"/>
<keyword evidence="1" id="KW-1133">Transmembrane helix</keyword>
<reference evidence="2 3" key="1">
    <citation type="submission" date="2019-07" db="EMBL/GenBank/DDBJ databases">
        <title>Whole genome shotgun sequence of Segetibacter aerophilus NBRC 106135.</title>
        <authorList>
            <person name="Hosoyama A."/>
            <person name="Uohara A."/>
            <person name="Ohji S."/>
            <person name="Ichikawa N."/>
        </authorList>
    </citation>
    <scope>NUCLEOTIDE SEQUENCE [LARGE SCALE GENOMIC DNA]</scope>
    <source>
        <strain evidence="2 3">NBRC 106135</strain>
    </source>
</reference>
<accession>A0A512B9W9</accession>
<keyword evidence="1" id="KW-0472">Membrane</keyword>
<evidence type="ECO:0000256" key="1">
    <source>
        <dbReference type="SAM" id="Phobius"/>
    </source>
</evidence>